<evidence type="ECO:0000256" key="9">
    <source>
        <dbReference type="ARBA" id="ARBA00023268"/>
    </source>
</evidence>
<keyword evidence="13" id="KW-1133">Transmembrane helix</keyword>
<gene>
    <name evidence="16" type="ORF">D9R08_01050</name>
</gene>
<dbReference type="Pfam" id="PF00912">
    <property type="entry name" value="Transgly"/>
    <property type="match status" value="1"/>
</dbReference>
<reference evidence="16 17" key="1">
    <citation type="submission" date="2018-10" db="EMBL/GenBank/DDBJ databases">
        <authorList>
            <person name="Jung H.S."/>
            <person name="Jeon C.O."/>
        </authorList>
    </citation>
    <scope>NUCLEOTIDE SEQUENCE [LARGE SCALE GENOMIC DNA]</scope>
    <source>
        <strain evidence="16 17">MA-7-27</strain>
    </source>
</reference>
<comment type="similarity">
    <text evidence="2">In the C-terminal section; belongs to the transpeptidase family.</text>
</comment>
<evidence type="ECO:0000256" key="1">
    <source>
        <dbReference type="ARBA" id="ARBA00004752"/>
    </source>
</evidence>
<comment type="catalytic activity">
    <reaction evidence="11">
        <text>[GlcNAc-(1-&gt;4)-Mur2Ac(oyl-L-Ala-gamma-D-Glu-L-Lys-D-Ala-D-Ala)](n)-di-trans,octa-cis-undecaprenyl diphosphate + beta-D-GlcNAc-(1-&gt;4)-Mur2Ac(oyl-L-Ala-gamma-D-Glu-L-Lys-D-Ala-D-Ala)-di-trans,octa-cis-undecaprenyl diphosphate = [GlcNAc-(1-&gt;4)-Mur2Ac(oyl-L-Ala-gamma-D-Glu-L-Lys-D-Ala-D-Ala)](n+1)-di-trans,octa-cis-undecaprenyl diphosphate + di-trans,octa-cis-undecaprenyl diphosphate + H(+)</text>
        <dbReference type="Rhea" id="RHEA:23708"/>
        <dbReference type="Rhea" id="RHEA-COMP:9602"/>
        <dbReference type="Rhea" id="RHEA-COMP:9603"/>
        <dbReference type="ChEBI" id="CHEBI:15378"/>
        <dbReference type="ChEBI" id="CHEBI:58405"/>
        <dbReference type="ChEBI" id="CHEBI:60033"/>
        <dbReference type="ChEBI" id="CHEBI:78435"/>
        <dbReference type="EC" id="2.4.99.28"/>
    </reaction>
</comment>
<feature type="transmembrane region" description="Helical" evidence="13">
    <location>
        <begin position="50"/>
        <end position="68"/>
    </location>
</feature>
<dbReference type="AlphaFoldDB" id="A0A3L9Y8F2"/>
<feature type="compositionally biased region" description="Basic residues" evidence="12">
    <location>
        <begin position="37"/>
        <end position="46"/>
    </location>
</feature>
<proteinExistence type="inferred from homology"/>
<dbReference type="Gene3D" id="1.10.3810.10">
    <property type="entry name" value="Biosynthetic peptidoglycan transglycosylase-like"/>
    <property type="match status" value="1"/>
</dbReference>
<comment type="similarity">
    <text evidence="3">In the N-terminal section; belongs to the glycosyltransferase 51 family.</text>
</comment>
<dbReference type="EMBL" id="RCNT01000001">
    <property type="protein sequence ID" value="RMA43558.1"/>
    <property type="molecule type" value="Genomic_DNA"/>
</dbReference>
<dbReference type="InterPro" id="IPR001460">
    <property type="entry name" value="PCN-bd_Tpept"/>
</dbReference>
<dbReference type="Proteomes" id="UP000281343">
    <property type="component" value="Unassembled WGS sequence"/>
</dbReference>
<sequence>MSPSGNGGRPPRKGQRGLVADRRTKSASPPRTASARRAPRRRKQARTRRTGILGWIATLVRFVLRVIFGMIWRSAVVLGIIVLGAAAYYYTLLPPVGEVVDARARGSVTMLDRDGNVFAWRGEQYGGMIDPDSVSQHLTHAVVATEDRRFYRHFGISPRGIASAIRINIREGRGPLEGHGGSTITQQVAKLMCLGVAYDPSEWESEAEYETDCRRTTLWRKIQEVPFALAMEFRYTKDEILTIYFNRAYLGAGTRGFEAASQRYFGHSSSELQPQQAAMLAGLLVAPSTYAPTRNLERAQRRANLVLGLMEEQGFLTAAEADAARAAPATLSDAARQETGGFFADWIMGAGPGFLTNETTEDVIIRTTFDPAMQAAAEDALADVFTNQVSEGSGAQAAIVVMSADGAVRAMVGGRETQAPGHFNRAVQAMRQTGSSFKPFVYAAALNFGWRFDDLIYDGPLTIDIPGSGPWSPENYSGRFYGEVTLTDALRASLNTAAVRLSETVGREATRDVAEGFGIDSDLADGPAVALGASEASLIEMTGAYAGILNGGSAVTPYGLTELRILGDDRPLIGQEGGIQDRVISEEAARQLTYMMAQVVANGTGQRAQLPDRPAAGKTGTTNSARDAWFIGFTADYVAGVWMGYDNNSPLSGVTGGGLPAEIWRQTMERIHVDIPPRPLPMIDPIAEAQPAQPVQQAPQAQGERRPDLAEQILMEVLGTILNGN</sequence>
<feature type="domain" description="Glycosyl transferase family 51" evidence="15">
    <location>
        <begin position="120"/>
        <end position="310"/>
    </location>
</feature>
<keyword evidence="8" id="KW-0378">Hydrolase</keyword>
<keyword evidence="13" id="KW-0812">Transmembrane</keyword>
<evidence type="ECO:0000256" key="11">
    <source>
        <dbReference type="ARBA" id="ARBA00049902"/>
    </source>
</evidence>
<evidence type="ECO:0000259" key="15">
    <source>
        <dbReference type="Pfam" id="PF00912"/>
    </source>
</evidence>
<dbReference type="GO" id="GO:0030288">
    <property type="term" value="C:outer membrane-bounded periplasmic space"/>
    <property type="evidence" value="ECO:0007669"/>
    <property type="project" value="TreeGrafter"/>
</dbReference>
<protein>
    <recommendedName>
        <fullName evidence="10">peptidoglycan glycosyltransferase</fullName>
        <ecNumber evidence="10">2.4.99.28</ecNumber>
    </recommendedName>
</protein>
<dbReference type="PANTHER" id="PTHR32282">
    <property type="entry name" value="BINDING PROTEIN TRANSPEPTIDASE, PUTATIVE-RELATED"/>
    <property type="match status" value="1"/>
</dbReference>
<keyword evidence="6" id="KW-0328">Glycosyltransferase</keyword>
<feature type="compositionally biased region" description="Low complexity" evidence="12">
    <location>
        <begin position="26"/>
        <end position="36"/>
    </location>
</feature>
<evidence type="ECO:0000256" key="5">
    <source>
        <dbReference type="ARBA" id="ARBA00022670"/>
    </source>
</evidence>
<evidence type="ECO:0000256" key="7">
    <source>
        <dbReference type="ARBA" id="ARBA00022679"/>
    </source>
</evidence>
<dbReference type="SUPFAM" id="SSF53955">
    <property type="entry name" value="Lysozyme-like"/>
    <property type="match status" value="1"/>
</dbReference>
<dbReference type="OrthoDB" id="9766909at2"/>
<keyword evidence="17" id="KW-1185">Reference proteome</keyword>
<evidence type="ECO:0000259" key="14">
    <source>
        <dbReference type="Pfam" id="PF00905"/>
    </source>
</evidence>
<evidence type="ECO:0000256" key="12">
    <source>
        <dbReference type="SAM" id="MobiDB-lite"/>
    </source>
</evidence>
<dbReference type="GO" id="GO:0004180">
    <property type="term" value="F:carboxypeptidase activity"/>
    <property type="evidence" value="ECO:0007669"/>
    <property type="project" value="UniProtKB-KW"/>
</dbReference>
<keyword evidence="5" id="KW-0645">Protease</keyword>
<evidence type="ECO:0000313" key="17">
    <source>
        <dbReference type="Proteomes" id="UP000281343"/>
    </source>
</evidence>
<dbReference type="UniPathway" id="UPA00219"/>
<dbReference type="Gene3D" id="3.40.710.10">
    <property type="entry name" value="DD-peptidase/beta-lactamase superfamily"/>
    <property type="match status" value="1"/>
</dbReference>
<name>A0A3L9Y8F2_9RHOB</name>
<evidence type="ECO:0000313" key="16">
    <source>
        <dbReference type="EMBL" id="RMA43558.1"/>
    </source>
</evidence>
<keyword evidence="4" id="KW-0121">Carboxypeptidase</keyword>
<dbReference type="NCBIfam" id="TIGR02074">
    <property type="entry name" value="PBP_1a_fam"/>
    <property type="match status" value="1"/>
</dbReference>
<dbReference type="GO" id="GO:0008955">
    <property type="term" value="F:peptidoglycan glycosyltransferase activity"/>
    <property type="evidence" value="ECO:0007669"/>
    <property type="project" value="UniProtKB-EC"/>
</dbReference>
<dbReference type="GO" id="GO:0008658">
    <property type="term" value="F:penicillin binding"/>
    <property type="evidence" value="ECO:0007669"/>
    <property type="project" value="InterPro"/>
</dbReference>
<evidence type="ECO:0000256" key="2">
    <source>
        <dbReference type="ARBA" id="ARBA00007090"/>
    </source>
</evidence>
<evidence type="ECO:0000256" key="8">
    <source>
        <dbReference type="ARBA" id="ARBA00022801"/>
    </source>
</evidence>
<dbReference type="Pfam" id="PF00905">
    <property type="entry name" value="Transpeptidase"/>
    <property type="match status" value="1"/>
</dbReference>
<dbReference type="InterPro" id="IPR050396">
    <property type="entry name" value="Glycosyltr_51/Transpeptidase"/>
</dbReference>
<evidence type="ECO:0000256" key="10">
    <source>
        <dbReference type="ARBA" id="ARBA00044770"/>
    </source>
</evidence>
<organism evidence="16 17">
    <name type="scientific">Rhodophyticola porphyridii</name>
    <dbReference type="NCBI Taxonomy" id="1852017"/>
    <lineage>
        <taxon>Bacteria</taxon>
        <taxon>Pseudomonadati</taxon>
        <taxon>Pseudomonadota</taxon>
        <taxon>Alphaproteobacteria</taxon>
        <taxon>Rhodobacterales</taxon>
        <taxon>Roseobacteraceae</taxon>
        <taxon>Rhodophyticola</taxon>
    </lineage>
</organism>
<evidence type="ECO:0000256" key="4">
    <source>
        <dbReference type="ARBA" id="ARBA00022645"/>
    </source>
</evidence>
<dbReference type="InterPro" id="IPR023346">
    <property type="entry name" value="Lysozyme-like_dom_sf"/>
</dbReference>
<dbReference type="InterPro" id="IPR012338">
    <property type="entry name" value="Beta-lactam/transpept-like"/>
</dbReference>
<dbReference type="EC" id="2.4.99.28" evidence="10"/>
<dbReference type="PANTHER" id="PTHR32282:SF33">
    <property type="entry name" value="PEPTIDOGLYCAN GLYCOSYLTRANSFERASE"/>
    <property type="match status" value="1"/>
</dbReference>
<feature type="region of interest" description="Disordered" evidence="12">
    <location>
        <begin position="1"/>
        <end position="46"/>
    </location>
</feature>
<feature type="domain" description="Penicillin-binding protein transpeptidase" evidence="14">
    <location>
        <begin position="398"/>
        <end position="668"/>
    </location>
</feature>
<keyword evidence="9" id="KW-0511">Multifunctional enzyme</keyword>
<dbReference type="GO" id="GO:0009252">
    <property type="term" value="P:peptidoglycan biosynthetic process"/>
    <property type="evidence" value="ECO:0007669"/>
    <property type="project" value="UniProtKB-UniPathway"/>
</dbReference>
<dbReference type="InterPro" id="IPR036950">
    <property type="entry name" value="PBP_transglycosylase"/>
</dbReference>
<dbReference type="RefSeq" id="WP_121896151.1">
    <property type="nucleotide sequence ID" value="NZ_RCNT01000001.1"/>
</dbReference>
<keyword evidence="7" id="KW-0808">Transferase</keyword>
<comment type="pathway">
    <text evidence="1">Cell wall biogenesis; peptidoglycan biosynthesis.</text>
</comment>
<evidence type="ECO:0000256" key="3">
    <source>
        <dbReference type="ARBA" id="ARBA00007739"/>
    </source>
</evidence>
<dbReference type="GO" id="GO:0006508">
    <property type="term" value="P:proteolysis"/>
    <property type="evidence" value="ECO:0007669"/>
    <property type="project" value="UniProtKB-KW"/>
</dbReference>
<keyword evidence="13" id="KW-0472">Membrane</keyword>
<accession>A0A3L9Y8F2</accession>
<dbReference type="SUPFAM" id="SSF56601">
    <property type="entry name" value="beta-lactamase/transpeptidase-like"/>
    <property type="match status" value="1"/>
</dbReference>
<comment type="caution">
    <text evidence="16">The sequence shown here is derived from an EMBL/GenBank/DDBJ whole genome shotgun (WGS) entry which is preliminary data.</text>
</comment>
<evidence type="ECO:0000256" key="6">
    <source>
        <dbReference type="ARBA" id="ARBA00022676"/>
    </source>
</evidence>
<dbReference type="InterPro" id="IPR001264">
    <property type="entry name" value="Glyco_trans_51"/>
</dbReference>
<evidence type="ECO:0000256" key="13">
    <source>
        <dbReference type="SAM" id="Phobius"/>
    </source>
</evidence>